<dbReference type="AlphaFoldDB" id="A0A2M4DM12"/>
<reference evidence="2" key="1">
    <citation type="submission" date="2018-01" db="EMBL/GenBank/DDBJ databases">
        <title>An insight into the sialome of Amazonian anophelines.</title>
        <authorList>
            <person name="Ribeiro J.M."/>
            <person name="Scarpassa V."/>
            <person name="Calvo E."/>
        </authorList>
    </citation>
    <scope>NUCLEOTIDE SEQUENCE</scope>
</reference>
<feature type="signal peptide" evidence="1">
    <location>
        <begin position="1"/>
        <end position="30"/>
    </location>
</feature>
<proteinExistence type="predicted"/>
<keyword evidence="1" id="KW-0732">Signal</keyword>
<sequence>METPGGSRWATMSLTPTSCCCCCCWWFVESAGSSSTVGSEDIAKPPPVPAPWCTSAGEMARMSASAKRGSIIKRPPSGWYTSSGFQLKMATLVKMSSRGAGHAALAAIELVMARWN</sequence>
<evidence type="ECO:0000256" key="1">
    <source>
        <dbReference type="SAM" id="SignalP"/>
    </source>
</evidence>
<protein>
    <submittedName>
        <fullName evidence="2">Putative secreted protein</fullName>
    </submittedName>
</protein>
<dbReference type="EMBL" id="GGFL01014422">
    <property type="protein sequence ID" value="MBW78600.1"/>
    <property type="molecule type" value="Transcribed_RNA"/>
</dbReference>
<feature type="chain" id="PRO_5014979918" evidence="1">
    <location>
        <begin position="31"/>
        <end position="116"/>
    </location>
</feature>
<evidence type="ECO:0000313" key="2">
    <source>
        <dbReference type="EMBL" id="MBW78600.1"/>
    </source>
</evidence>
<organism evidence="2">
    <name type="scientific">Anopheles darlingi</name>
    <name type="common">Mosquito</name>
    <dbReference type="NCBI Taxonomy" id="43151"/>
    <lineage>
        <taxon>Eukaryota</taxon>
        <taxon>Metazoa</taxon>
        <taxon>Ecdysozoa</taxon>
        <taxon>Arthropoda</taxon>
        <taxon>Hexapoda</taxon>
        <taxon>Insecta</taxon>
        <taxon>Pterygota</taxon>
        <taxon>Neoptera</taxon>
        <taxon>Endopterygota</taxon>
        <taxon>Diptera</taxon>
        <taxon>Nematocera</taxon>
        <taxon>Culicoidea</taxon>
        <taxon>Culicidae</taxon>
        <taxon>Anophelinae</taxon>
        <taxon>Anopheles</taxon>
    </lineage>
</organism>
<name>A0A2M4DM12_ANODA</name>
<accession>A0A2M4DM12</accession>